<sequence>MGVAFNIKLEIYYLVHLDNGTATLKSDFSMRLNRSGLYIQYQVISAHNVPYTSRKAQHELDIVPVLQLQGNSRVCGRLAKA</sequence>
<reference evidence="1" key="1">
    <citation type="submission" date="2023-10" db="EMBL/GenBank/DDBJ databases">
        <authorList>
            <person name="Rodriguez Cubillos JULIANA M."/>
            <person name="De Vega J."/>
        </authorList>
    </citation>
    <scope>NUCLEOTIDE SEQUENCE</scope>
</reference>
<dbReference type="Proteomes" id="UP001177021">
    <property type="component" value="Unassembled WGS sequence"/>
</dbReference>
<accession>A0ACB0IMK8</accession>
<gene>
    <name evidence="1" type="ORF">MILVUS5_LOCUS4346</name>
</gene>
<comment type="caution">
    <text evidence="1">The sequence shown here is derived from an EMBL/GenBank/DDBJ whole genome shotgun (WGS) entry which is preliminary data.</text>
</comment>
<evidence type="ECO:0000313" key="1">
    <source>
        <dbReference type="EMBL" id="CAJ2633204.1"/>
    </source>
</evidence>
<dbReference type="EMBL" id="CASHSV030000001">
    <property type="protein sequence ID" value="CAJ2633204.1"/>
    <property type="molecule type" value="Genomic_DNA"/>
</dbReference>
<protein>
    <submittedName>
        <fullName evidence="1">Uncharacterized protein</fullName>
    </submittedName>
</protein>
<organism evidence="1 2">
    <name type="scientific">Trifolium pratense</name>
    <name type="common">Red clover</name>
    <dbReference type="NCBI Taxonomy" id="57577"/>
    <lineage>
        <taxon>Eukaryota</taxon>
        <taxon>Viridiplantae</taxon>
        <taxon>Streptophyta</taxon>
        <taxon>Embryophyta</taxon>
        <taxon>Tracheophyta</taxon>
        <taxon>Spermatophyta</taxon>
        <taxon>Magnoliopsida</taxon>
        <taxon>eudicotyledons</taxon>
        <taxon>Gunneridae</taxon>
        <taxon>Pentapetalae</taxon>
        <taxon>rosids</taxon>
        <taxon>fabids</taxon>
        <taxon>Fabales</taxon>
        <taxon>Fabaceae</taxon>
        <taxon>Papilionoideae</taxon>
        <taxon>50 kb inversion clade</taxon>
        <taxon>NPAAA clade</taxon>
        <taxon>Hologalegina</taxon>
        <taxon>IRL clade</taxon>
        <taxon>Trifolieae</taxon>
        <taxon>Trifolium</taxon>
    </lineage>
</organism>
<evidence type="ECO:0000313" key="2">
    <source>
        <dbReference type="Proteomes" id="UP001177021"/>
    </source>
</evidence>
<name>A0ACB0IMK8_TRIPR</name>
<keyword evidence="2" id="KW-1185">Reference proteome</keyword>
<proteinExistence type="predicted"/>